<dbReference type="SUPFAM" id="SSF46689">
    <property type="entry name" value="Homeodomain-like"/>
    <property type="match status" value="1"/>
</dbReference>
<evidence type="ECO:0000256" key="1">
    <source>
        <dbReference type="ARBA" id="ARBA00022491"/>
    </source>
</evidence>
<dbReference type="AlphaFoldDB" id="A0A1H3Q4H3"/>
<keyword evidence="6" id="KW-1185">Reference proteome</keyword>
<protein>
    <submittedName>
        <fullName evidence="5">DNA-binding transcriptional regulator, AcrR family</fullName>
    </submittedName>
</protein>
<keyword evidence="1" id="KW-0678">Repressor</keyword>
<dbReference type="InterPro" id="IPR036271">
    <property type="entry name" value="Tet_transcr_reg_TetR-rel_C_sf"/>
</dbReference>
<evidence type="ECO:0000313" key="5">
    <source>
        <dbReference type="EMBL" id="SDZ08008.1"/>
    </source>
</evidence>
<dbReference type="Proteomes" id="UP000198935">
    <property type="component" value="Unassembled WGS sequence"/>
</dbReference>
<dbReference type="SUPFAM" id="SSF48498">
    <property type="entry name" value="Tetracyclin repressor-like, C-terminal domain"/>
    <property type="match status" value="1"/>
</dbReference>
<accession>A0A1H3Q4H3</accession>
<dbReference type="InterPro" id="IPR009057">
    <property type="entry name" value="Homeodomain-like_sf"/>
</dbReference>
<dbReference type="InterPro" id="IPR050624">
    <property type="entry name" value="HTH-type_Tx_Regulator"/>
</dbReference>
<dbReference type="PROSITE" id="PS50977">
    <property type="entry name" value="HTH_TETR_2"/>
    <property type="match status" value="1"/>
</dbReference>
<dbReference type="PROSITE" id="PS01081">
    <property type="entry name" value="HTH_TETR_1"/>
    <property type="match status" value="1"/>
</dbReference>
<evidence type="ECO:0000259" key="4">
    <source>
        <dbReference type="PROSITE" id="PS50977"/>
    </source>
</evidence>
<dbReference type="PANTHER" id="PTHR43479:SF11">
    <property type="entry name" value="ACREF_ENVCD OPERON REPRESSOR-RELATED"/>
    <property type="match status" value="1"/>
</dbReference>
<evidence type="ECO:0000256" key="3">
    <source>
        <dbReference type="PROSITE-ProRule" id="PRU00335"/>
    </source>
</evidence>
<name>A0A1H3Q4H3_9BACI</name>
<evidence type="ECO:0000313" key="6">
    <source>
        <dbReference type="Proteomes" id="UP000198935"/>
    </source>
</evidence>
<proteinExistence type="predicted"/>
<feature type="domain" description="HTH tetR-type" evidence="4">
    <location>
        <begin position="10"/>
        <end position="70"/>
    </location>
</feature>
<dbReference type="Pfam" id="PF00440">
    <property type="entry name" value="TetR_N"/>
    <property type="match status" value="1"/>
</dbReference>
<dbReference type="InterPro" id="IPR001647">
    <property type="entry name" value="HTH_TetR"/>
</dbReference>
<dbReference type="PRINTS" id="PR00455">
    <property type="entry name" value="HTHTETR"/>
</dbReference>
<dbReference type="Gene3D" id="1.10.357.10">
    <property type="entry name" value="Tetracycline Repressor, domain 2"/>
    <property type="match status" value="1"/>
</dbReference>
<reference evidence="6" key="1">
    <citation type="submission" date="2016-10" db="EMBL/GenBank/DDBJ databases">
        <authorList>
            <person name="Varghese N."/>
            <person name="Submissions S."/>
        </authorList>
    </citation>
    <scope>NUCLEOTIDE SEQUENCE [LARGE SCALE GENOMIC DNA]</scope>
    <source>
        <strain evidence="6">SP</strain>
    </source>
</reference>
<keyword evidence="2 3" id="KW-0238">DNA-binding</keyword>
<organism evidence="5 6">
    <name type="scientific">Evansella caseinilytica</name>
    <dbReference type="NCBI Taxonomy" id="1503961"/>
    <lineage>
        <taxon>Bacteria</taxon>
        <taxon>Bacillati</taxon>
        <taxon>Bacillota</taxon>
        <taxon>Bacilli</taxon>
        <taxon>Bacillales</taxon>
        <taxon>Bacillaceae</taxon>
        <taxon>Evansella</taxon>
    </lineage>
</organism>
<dbReference type="EMBL" id="FNPI01000006">
    <property type="protein sequence ID" value="SDZ08008.1"/>
    <property type="molecule type" value="Genomic_DNA"/>
</dbReference>
<dbReference type="GO" id="GO:0003677">
    <property type="term" value="F:DNA binding"/>
    <property type="evidence" value="ECO:0007669"/>
    <property type="project" value="UniProtKB-UniRule"/>
</dbReference>
<dbReference type="PANTHER" id="PTHR43479">
    <property type="entry name" value="ACREF/ENVCD OPERON REPRESSOR-RELATED"/>
    <property type="match status" value="1"/>
</dbReference>
<feature type="DNA-binding region" description="H-T-H motif" evidence="3">
    <location>
        <begin position="33"/>
        <end position="52"/>
    </location>
</feature>
<gene>
    <name evidence="5" type="ORF">SAMN05421736_1061</name>
</gene>
<dbReference type="STRING" id="1503961.SAMN05421736_1061"/>
<dbReference type="OrthoDB" id="2356263at2"/>
<dbReference type="InterPro" id="IPR023772">
    <property type="entry name" value="DNA-bd_HTH_TetR-type_CS"/>
</dbReference>
<sequence length="198" mass="23288">MSSRIIDKDMNRKQSLIERAVDYIFKHGYTNATVGNIAKHAGVSKGIITYYFPKKNDMMDEIVDDLYAKGADFMSVYWKEDDPAPKMLEDYIRSSLHFAMFNKKQVNVVTQIFSNCRNEDGRLRYENVEPMYEPFIHLFQKGQKDHDFWGFSPKLMAMILRWVTDHMAIYLTKKEKSSSLEQEIDEVVRLFLKATEND</sequence>
<evidence type="ECO:0000256" key="2">
    <source>
        <dbReference type="ARBA" id="ARBA00023125"/>
    </source>
</evidence>